<reference evidence="2 3" key="1">
    <citation type="submission" date="2020-10" db="EMBL/GenBank/DDBJ databases">
        <title>Wide distribution of Phycisphaera-like planctomycetes from WD2101 soil group in peatlands and genome analysis of the first cultivated representative.</title>
        <authorList>
            <person name="Dedysh S.N."/>
            <person name="Beletsky A.V."/>
            <person name="Ivanova A."/>
            <person name="Kulichevskaya I.S."/>
            <person name="Suzina N.E."/>
            <person name="Philippov D.A."/>
            <person name="Rakitin A.L."/>
            <person name="Mardanov A.V."/>
            <person name="Ravin N.V."/>
        </authorList>
    </citation>
    <scope>NUCLEOTIDE SEQUENCE [LARGE SCALE GENOMIC DNA]</scope>
    <source>
        <strain evidence="2 3">M1803</strain>
    </source>
</reference>
<evidence type="ECO:0000259" key="1">
    <source>
        <dbReference type="Pfam" id="PF07705"/>
    </source>
</evidence>
<proteinExistence type="predicted"/>
<sequence>MRRKFFSRVRSVVAAQVRSLMEPLEDRRLMSVVTTPLTPLSSPAEIFADTNGTTLYWADGAQEVRQFAVADIPAIEAADAASATGLIKDSTGTIFGIGFAGNGSIFKIAPGTTTIVPLITFNGTNGSEPEDIILGPDGTIYGTTANGGANDAGTLYKFDPSDPTTFVTLAEFNGTNGQSPNSGLFLDDSGNLFGTTDRGGSGTGDDGTIFKFDASTASLTTVVSFEEAVTGRRPTSLTAGPDGLLYGATFAGAPAGFGTLFSFNPSNNAFEQVTEMNDDTQGPETALTVDAAGNIFGVTKEGGTSGNNDNGAAFKFDRTSGQLSTLRLFNINTPVGRYPNSKLFIDANGDLIGRGDTSIFKIAGSGFIQSADLPVLGDSSISAIATFDGANGNGANGGLVRDAAGNRYGTTSGGGTSQQGNLFKIDATTGAITSLFSFSGTDGNSPSENLVIDSAGNIYGVTILGGANDLGTVFRFNPATSTMTTLASFNGTNGSVPFAGLTIDSAGNLFGTTLEGGANAKGTVFKIAAGTSTIVTLGSFDGTNGSTPYGGVILDSAGNLFGAARVGGASDDGAIYKVAAGTTTITLLKSFDGANGNSTTGSEPRAKLLLLANGDLVGTTSRGGPTDDGTVFRYTPISDTLTTVLSFDGSNGDGPSSGLIADAAGNLYGVTSSGGANDNGVVYRITNGATAVVASIAGAQGRSPRGDLTVDADGSLIGAANAGGNADNGTVFKLSNAGFIFGTSDATLPATAIAGQKIKGKITVLFPNPSATTAFNNTVTINLRTSQDVGLNQDDALLLTATKKLKIKAGGTATIKLPIKSLPGTLETGTYFLLAEVTPTGGATRTTVSDDFVSVTAATRNLTGTATGPAKLVPAKSAKVVLAITNTGNAPISEVVEFAVNAVPVGGGPGTAVAISLQTKTFKINAGQTKKITASFGVPPNLAAGTYNIQVALDPNNGLVESNEQDNVLLSTAVSTVS</sequence>
<dbReference type="InterPro" id="IPR013783">
    <property type="entry name" value="Ig-like_fold"/>
</dbReference>
<organism evidence="2 3">
    <name type="scientific">Humisphaera borealis</name>
    <dbReference type="NCBI Taxonomy" id="2807512"/>
    <lineage>
        <taxon>Bacteria</taxon>
        <taxon>Pseudomonadati</taxon>
        <taxon>Planctomycetota</taxon>
        <taxon>Phycisphaerae</taxon>
        <taxon>Tepidisphaerales</taxon>
        <taxon>Tepidisphaeraceae</taxon>
        <taxon>Humisphaera</taxon>
    </lineage>
</organism>
<feature type="domain" description="CARDB" evidence="1">
    <location>
        <begin position="866"/>
        <end position="969"/>
    </location>
</feature>
<dbReference type="InterPro" id="IPR022519">
    <property type="entry name" value="Gloeo/Verruco_rpt"/>
</dbReference>
<dbReference type="AlphaFoldDB" id="A0A7M2WWN1"/>
<dbReference type="Gene3D" id="2.60.40.10">
    <property type="entry name" value="Immunoglobulins"/>
    <property type="match status" value="1"/>
</dbReference>
<gene>
    <name evidence="2" type="ORF">IPV69_22245</name>
</gene>
<dbReference type="SUPFAM" id="SSF63829">
    <property type="entry name" value="Calcium-dependent phosphotriesterase"/>
    <property type="match status" value="2"/>
</dbReference>
<evidence type="ECO:0000313" key="2">
    <source>
        <dbReference type="EMBL" id="QOV88920.1"/>
    </source>
</evidence>
<dbReference type="EMBL" id="CP063458">
    <property type="protein sequence ID" value="QOV88920.1"/>
    <property type="molecule type" value="Genomic_DNA"/>
</dbReference>
<keyword evidence="3" id="KW-1185">Reference proteome</keyword>
<dbReference type="InterPro" id="IPR011635">
    <property type="entry name" value="CARDB"/>
</dbReference>
<protein>
    <recommendedName>
        <fullName evidence="1">CARDB domain-containing protein</fullName>
    </recommendedName>
</protein>
<dbReference type="KEGG" id="hbs:IPV69_22245"/>
<dbReference type="RefSeq" id="WP_206291928.1">
    <property type="nucleotide sequence ID" value="NZ_CP063458.1"/>
</dbReference>
<evidence type="ECO:0000313" key="3">
    <source>
        <dbReference type="Proteomes" id="UP000593765"/>
    </source>
</evidence>
<dbReference type="Pfam" id="PF07705">
    <property type="entry name" value="CARDB"/>
    <property type="match status" value="1"/>
</dbReference>
<name>A0A7M2WWN1_9BACT</name>
<accession>A0A7M2WWN1</accession>
<dbReference type="NCBIfam" id="TIGR03803">
    <property type="entry name" value="Gloeo_Verruco"/>
    <property type="match status" value="11"/>
</dbReference>
<dbReference type="Proteomes" id="UP000593765">
    <property type="component" value="Chromosome"/>
</dbReference>